<dbReference type="InterPro" id="IPR029058">
    <property type="entry name" value="AB_hydrolase_fold"/>
</dbReference>
<sequence>MKHAGNIPPADAVPTRDAERHNAIDRAFHATIGSLTGGLSPMGLATAWFDWGVHLAGSPAKQAELQERAVANGARALQSAVSCPLSPAGEGCAEMEADKRFRDEEWQRYPFNMLAQWFLLTEDWWHAATTGVQGIAPRHAQMTNFLARQALDMMAPSNYALTNPVVLDRTQQEQGANLVRGFRNWLEDFANYAENAPPDTGDFKVGENVAITPGEVVYRNRLIELIRYRPTTKEVKAEPLLIVPAWIMKYYILDLSAHNSMVRFLVDQGIEVYMISWLNPGEADSELSMEDYVRLGIFEALDTIGKAVPDQKIHAAGYCLGGTLLSIAAAAMAREKDDRLASLTLLAAQVDFTEAGEITLFTDDSQVAFLEDIMAEQGYLKSDQMAGAFQMLRSNDLIWSRTIRDYLLGERGGMNDLMAWNADATRMPATMHSEYLRKLFLENRLALGQYKVGGRLVSVEDIETPLFAVGTEKDHVAPWKSVWKITRFADGSNTFLLTSGGHNAGIVSEPGHPRRHYRIGEVPGHALAAETWKGAHAPIEGSWWPAWAEWLTAHSTGTRAAAEKPALPSLGAAPGTYVFG</sequence>
<dbReference type="KEGG" id="paby:Ga0080574_TMP1702"/>
<keyword evidence="6" id="KW-1185">Reference proteome</keyword>
<dbReference type="EC" id="2.3.1.-" evidence="5"/>
<accession>A0A1P8URR8</accession>
<evidence type="ECO:0000313" key="5">
    <source>
        <dbReference type="EMBL" id="APZ52036.1"/>
    </source>
</evidence>
<dbReference type="SUPFAM" id="SSF53474">
    <property type="entry name" value="alpha/beta-Hydrolases"/>
    <property type="match status" value="1"/>
</dbReference>
<dbReference type="AlphaFoldDB" id="A0A1P8URR8"/>
<dbReference type="OrthoDB" id="7208816at2"/>
<dbReference type="EMBL" id="CP015093">
    <property type="protein sequence ID" value="APZ52036.1"/>
    <property type="molecule type" value="Genomic_DNA"/>
</dbReference>
<dbReference type="STRING" id="1250539.Ga0080574_TMP1702"/>
<gene>
    <name evidence="5" type="ORF">Ga0080574_TMP1702</name>
</gene>
<feature type="domain" description="Poly-beta-hydroxybutyrate polymerase N-terminal" evidence="4">
    <location>
        <begin position="22"/>
        <end position="61"/>
    </location>
</feature>
<dbReference type="Pfam" id="PF07167">
    <property type="entry name" value="PhaC_N"/>
    <property type="match status" value="1"/>
</dbReference>
<proteinExistence type="predicted"/>
<feature type="domain" description="Poly-beta-hydroxybutyrate polymerase N-terminal" evidence="3">
    <location>
        <begin position="98"/>
        <end position="265"/>
    </location>
</feature>
<keyword evidence="2 5" id="KW-0012">Acyltransferase</keyword>
<evidence type="ECO:0000313" key="6">
    <source>
        <dbReference type="Proteomes" id="UP000187059"/>
    </source>
</evidence>
<protein>
    <submittedName>
        <fullName evidence="5">Polyhydroxyalkanoate synthase</fullName>
        <ecNumber evidence="5">2.3.1.-</ecNumber>
    </submittedName>
</protein>
<evidence type="ECO:0000256" key="1">
    <source>
        <dbReference type="ARBA" id="ARBA00022679"/>
    </source>
</evidence>
<evidence type="ECO:0000259" key="3">
    <source>
        <dbReference type="Pfam" id="PF07167"/>
    </source>
</evidence>
<dbReference type="RefSeq" id="WP_076697180.1">
    <property type="nucleotide sequence ID" value="NZ_CP015093.1"/>
</dbReference>
<dbReference type="GO" id="GO:0016746">
    <property type="term" value="F:acyltransferase activity"/>
    <property type="evidence" value="ECO:0007669"/>
    <property type="project" value="UniProtKB-KW"/>
</dbReference>
<dbReference type="InterPro" id="IPR010941">
    <property type="entry name" value="PhaC_N"/>
</dbReference>
<dbReference type="PANTHER" id="PTHR36837">
    <property type="entry name" value="POLY(3-HYDROXYALKANOATE) POLYMERASE SUBUNIT PHAC"/>
    <property type="match status" value="1"/>
</dbReference>
<dbReference type="PANTHER" id="PTHR36837:SF5">
    <property type="entry name" value="POLY-3-HYDROXYBUTYRATE SYNTHASE"/>
    <property type="match status" value="1"/>
</dbReference>
<dbReference type="InterPro" id="IPR051321">
    <property type="entry name" value="PHA/PHB_synthase"/>
</dbReference>
<evidence type="ECO:0000259" key="4">
    <source>
        <dbReference type="Pfam" id="PF12551"/>
    </source>
</evidence>
<keyword evidence="1 5" id="KW-0808">Transferase</keyword>
<evidence type="ECO:0000256" key="2">
    <source>
        <dbReference type="ARBA" id="ARBA00023315"/>
    </source>
</evidence>
<organism evidence="5 6">
    <name type="scientific">Salipiger abyssi</name>
    <dbReference type="NCBI Taxonomy" id="1250539"/>
    <lineage>
        <taxon>Bacteria</taxon>
        <taxon>Pseudomonadati</taxon>
        <taxon>Pseudomonadota</taxon>
        <taxon>Alphaproteobacteria</taxon>
        <taxon>Rhodobacterales</taxon>
        <taxon>Roseobacteraceae</taxon>
        <taxon>Salipiger</taxon>
    </lineage>
</organism>
<reference evidence="5 6" key="1">
    <citation type="submission" date="2016-04" db="EMBL/GenBank/DDBJ databases">
        <title>Deep-sea bacteria in the southern Pacific.</title>
        <authorList>
            <person name="Tang K."/>
        </authorList>
    </citation>
    <scope>NUCLEOTIDE SEQUENCE [LARGE SCALE GENOMIC DNA]</scope>
    <source>
        <strain evidence="5 6">JLT2014</strain>
    </source>
</reference>
<dbReference type="Proteomes" id="UP000187059">
    <property type="component" value="Chromosome"/>
</dbReference>
<dbReference type="GO" id="GO:0042619">
    <property type="term" value="P:poly-hydroxybutyrate biosynthetic process"/>
    <property type="evidence" value="ECO:0007669"/>
    <property type="project" value="InterPro"/>
</dbReference>
<dbReference type="InterPro" id="IPR022211">
    <property type="entry name" value="PHBC_N"/>
</dbReference>
<dbReference type="Gene3D" id="3.40.50.1820">
    <property type="entry name" value="alpha/beta hydrolase"/>
    <property type="match status" value="1"/>
</dbReference>
<name>A0A1P8URR8_9RHOB</name>
<dbReference type="Pfam" id="PF12551">
    <property type="entry name" value="PHBC_N"/>
    <property type="match status" value="1"/>
</dbReference>